<keyword evidence="3" id="KW-1185">Reference proteome</keyword>
<gene>
    <name evidence="2" type="ORF">EXIGLDRAFT_450899</name>
</gene>
<dbReference type="Proteomes" id="UP000077266">
    <property type="component" value="Unassembled WGS sequence"/>
</dbReference>
<protein>
    <submittedName>
        <fullName evidence="2">Uncharacterized protein</fullName>
    </submittedName>
</protein>
<dbReference type="EMBL" id="KV426564">
    <property type="protein sequence ID" value="KZV79790.1"/>
    <property type="molecule type" value="Genomic_DNA"/>
</dbReference>
<feature type="compositionally biased region" description="Low complexity" evidence="1">
    <location>
        <begin position="147"/>
        <end position="156"/>
    </location>
</feature>
<feature type="region of interest" description="Disordered" evidence="1">
    <location>
        <begin position="1"/>
        <end position="73"/>
    </location>
</feature>
<reference evidence="2 3" key="1">
    <citation type="journal article" date="2016" name="Mol. Biol. Evol.">
        <title>Comparative Genomics of Early-Diverging Mushroom-Forming Fungi Provides Insights into the Origins of Lignocellulose Decay Capabilities.</title>
        <authorList>
            <person name="Nagy L.G."/>
            <person name="Riley R."/>
            <person name="Tritt A."/>
            <person name="Adam C."/>
            <person name="Daum C."/>
            <person name="Floudas D."/>
            <person name="Sun H."/>
            <person name="Yadav J.S."/>
            <person name="Pangilinan J."/>
            <person name="Larsson K.H."/>
            <person name="Matsuura K."/>
            <person name="Barry K."/>
            <person name="Labutti K."/>
            <person name="Kuo R."/>
            <person name="Ohm R.A."/>
            <person name="Bhattacharya S.S."/>
            <person name="Shirouzu T."/>
            <person name="Yoshinaga Y."/>
            <person name="Martin F.M."/>
            <person name="Grigoriev I.V."/>
            <person name="Hibbett D.S."/>
        </authorList>
    </citation>
    <scope>NUCLEOTIDE SEQUENCE [LARGE SCALE GENOMIC DNA]</scope>
    <source>
        <strain evidence="2 3">HHB12029</strain>
    </source>
</reference>
<proteinExistence type="predicted"/>
<feature type="region of interest" description="Disordered" evidence="1">
    <location>
        <begin position="147"/>
        <end position="234"/>
    </location>
</feature>
<dbReference type="OrthoDB" id="3016333at2759"/>
<evidence type="ECO:0000256" key="1">
    <source>
        <dbReference type="SAM" id="MobiDB-lite"/>
    </source>
</evidence>
<evidence type="ECO:0000313" key="3">
    <source>
        <dbReference type="Proteomes" id="UP000077266"/>
    </source>
</evidence>
<sequence>MDSDPNHHQPSGARKRRTPTPASPGLTSPVADSDVFAVSPDKRDRKKPKPADGASAPSTPSTPRQPRASAESIAARLAATPISSQGGSTNGESVWMRLLQAQTGVLLAVKGRPSIGQDGDIFVVRRLRAQALTLYEQLSEVLELPITSPSPALDTTPPAPSSPAAPPPAPPAAKPEPPRASPDAAVQAQQRTSPHPPPPPKPRPPEATARPRVRPVARHRTRSPPNQPRPATRVITRFPDVSTLKGRPERHPATLQGLFNDALGGDWVAAVGFSHQDQLLLYPAGPFTAEQLAARSDPLWKVIKMAYSLSDSQRPVFEPDDSWHKIVLHRVPVPPNGDVVGSSKDFFADIRRSNGLLDASVKQERYLCRQEELSVKLGSSSTTAVVYVSVLLSLTDAAAAGRLLRSGAFCHGTLCRVSRYRPRRRD</sequence>
<dbReference type="InParanoid" id="A0A165B460"/>
<evidence type="ECO:0000313" key="2">
    <source>
        <dbReference type="EMBL" id="KZV79790.1"/>
    </source>
</evidence>
<feature type="compositionally biased region" description="Basic residues" evidence="1">
    <location>
        <begin position="211"/>
        <end position="222"/>
    </location>
</feature>
<dbReference type="AlphaFoldDB" id="A0A165B460"/>
<accession>A0A165B460</accession>
<feature type="compositionally biased region" description="Pro residues" evidence="1">
    <location>
        <begin position="157"/>
        <end position="180"/>
    </location>
</feature>
<organism evidence="2 3">
    <name type="scientific">Exidia glandulosa HHB12029</name>
    <dbReference type="NCBI Taxonomy" id="1314781"/>
    <lineage>
        <taxon>Eukaryota</taxon>
        <taxon>Fungi</taxon>
        <taxon>Dikarya</taxon>
        <taxon>Basidiomycota</taxon>
        <taxon>Agaricomycotina</taxon>
        <taxon>Agaricomycetes</taxon>
        <taxon>Auriculariales</taxon>
        <taxon>Exidiaceae</taxon>
        <taxon>Exidia</taxon>
    </lineage>
</organism>
<name>A0A165B460_EXIGL</name>